<evidence type="ECO:0000313" key="1">
    <source>
        <dbReference type="EMBL" id="TPH16588.1"/>
    </source>
</evidence>
<reference evidence="1 2" key="1">
    <citation type="submission" date="2019-01" db="EMBL/GenBank/DDBJ databases">
        <title>Litorilituus lipolytica sp. nov., isolated from intertidal sand of the Yellow Sea in China.</title>
        <authorList>
            <person name="Liu A."/>
        </authorList>
    </citation>
    <scope>NUCLEOTIDE SEQUENCE [LARGE SCALE GENOMIC DNA]</scope>
    <source>
        <strain evidence="1 2">RZ04</strain>
    </source>
</reference>
<dbReference type="AlphaFoldDB" id="A0A502KY32"/>
<comment type="caution">
    <text evidence="1">The sequence shown here is derived from an EMBL/GenBank/DDBJ whole genome shotgun (WGS) entry which is preliminary data.</text>
</comment>
<dbReference type="Proteomes" id="UP000315303">
    <property type="component" value="Unassembled WGS sequence"/>
</dbReference>
<proteinExistence type="predicted"/>
<protein>
    <recommendedName>
        <fullName evidence="3">DUF3052 domain-containing protein</fullName>
    </recommendedName>
</protein>
<dbReference type="RefSeq" id="WP_140602586.1">
    <property type="nucleotide sequence ID" value="NZ_SAWY01000011.1"/>
</dbReference>
<gene>
    <name evidence="1" type="ORF">EPA86_06335</name>
</gene>
<accession>A0A502KY32</accession>
<keyword evidence="2" id="KW-1185">Reference proteome</keyword>
<name>A0A502KY32_9GAMM</name>
<evidence type="ECO:0000313" key="2">
    <source>
        <dbReference type="Proteomes" id="UP000315303"/>
    </source>
</evidence>
<dbReference type="EMBL" id="SAWY01000011">
    <property type="protein sequence ID" value="TPH16588.1"/>
    <property type="molecule type" value="Genomic_DNA"/>
</dbReference>
<evidence type="ECO:0008006" key="3">
    <source>
        <dbReference type="Google" id="ProtNLM"/>
    </source>
</evidence>
<dbReference type="OrthoDB" id="9800461at2"/>
<organism evidence="1 2">
    <name type="scientific">Litorilituus lipolyticus</name>
    <dbReference type="NCBI Taxonomy" id="2491017"/>
    <lineage>
        <taxon>Bacteria</taxon>
        <taxon>Pseudomonadati</taxon>
        <taxon>Pseudomonadota</taxon>
        <taxon>Gammaproteobacteria</taxon>
        <taxon>Alteromonadales</taxon>
        <taxon>Colwelliaceae</taxon>
        <taxon>Litorilituus</taxon>
    </lineage>
</organism>
<sequence length="137" mass="15740">MQQGLWKKLNLKEQSTIAIINAPEEFSPFYSELKNVSVEDSLITAKQLNFFMIFTKSKADVQHYTDAVIAHTLGDCVVWFAYPKASSKRYSCDFNRDNGWDPLKNIGFSGVRQVAIDEDWSALRFRRTEFIKSKSSS</sequence>